<organism evidence="3 4">
    <name type="scientific">Colletotrichum limetticola</name>
    <dbReference type="NCBI Taxonomy" id="1209924"/>
    <lineage>
        <taxon>Eukaryota</taxon>
        <taxon>Fungi</taxon>
        <taxon>Dikarya</taxon>
        <taxon>Ascomycota</taxon>
        <taxon>Pezizomycotina</taxon>
        <taxon>Sordariomycetes</taxon>
        <taxon>Hypocreomycetidae</taxon>
        <taxon>Glomerellales</taxon>
        <taxon>Glomerellaceae</taxon>
        <taxon>Colletotrichum</taxon>
        <taxon>Colletotrichum acutatum species complex</taxon>
    </lineage>
</organism>
<protein>
    <recommendedName>
        <fullName evidence="2">T6SS Phospholipase effector Tle1-like catalytic domain-containing protein</fullName>
    </recommendedName>
</protein>
<evidence type="ECO:0000256" key="1">
    <source>
        <dbReference type="SAM" id="Coils"/>
    </source>
</evidence>
<dbReference type="SUPFAM" id="SSF53474">
    <property type="entry name" value="alpha/beta-Hydrolases"/>
    <property type="match status" value="1"/>
</dbReference>
<keyword evidence="4" id="KW-1185">Reference proteome</keyword>
<dbReference type="PANTHER" id="PTHR33840">
    <property type="match status" value="1"/>
</dbReference>
<reference evidence="3" key="1">
    <citation type="submission" date="2023-04" db="EMBL/GenBank/DDBJ databases">
        <title>Colletotrichum limetticola genome sequence.</title>
        <authorList>
            <person name="Baroncelli R."/>
        </authorList>
    </citation>
    <scope>NUCLEOTIDE SEQUENCE</scope>
    <source>
        <strain evidence="3">KLA-Anderson</strain>
    </source>
</reference>
<dbReference type="EMBL" id="JARUPT010000038">
    <property type="protein sequence ID" value="KAK0380494.1"/>
    <property type="molecule type" value="Genomic_DNA"/>
</dbReference>
<accession>A0ABQ9Q9I7</accession>
<sequence length="728" mass="82526">MASATSDGQPFIYQTQLPESQSQAQSNFADCAHRTEKATNTKRIIVCCDGTWNNSSRGGIPTNVARLSSAIARKCCTGMPQVVYYHRGAGTEESKVAQTLGGVFGKGIVQDIADVYRFVCDNYNPGDEIFIVGFSRGAFTARSVSGLICNLGLLNRVGLSQFGAIFHDYQTFPNWKYPGSFDKDEHLVGFTLTNFMRRKKQKASENDKVEERESAALEDELNEDKREFFEKMTKYRENRKGYGPMDLRKMAKEYRNRLEKRLNSEMANWASSRSLRTSMLEQLVSLQILNPSKKEKPSLIVLNSAVWDTVGSLGWPKMPWEKVRIGRSAEELRFASLDVNPKVDYAFHALALDEWRTAFKPTLWGKDNNTHTQLRQVWFPGSHSNVGGGFEDQQIATIALAWMADQLTSVGVEFSTPEMKRLFYTLAPGVEPRPWAMGKISNPGKATSIPDEAYNAIWYPWQKLKGDNTVLGTRTPGLYKTDDGKNRLVNPNQLIHPSVRIRYLYDGKGLDDVGVWECAALMKNGFRLEKSTEPLKIVDPYPKTPIASSYETLTGTVSSVHGGHTMDLESHKGHTLVVHQVPFEADLCLLEQAENHWVWTRDNAKEGARILHEERIGIWERLFIDINHKLVLRQKHEELKRAEIKAKQPEEKQTWGQWFKEKAETAKGAAGKALNNTVVGRFLGPSARLKPLDYPKHFGYHDFVSWQRGDVRKTRLQNPWEKSNKARA</sequence>
<proteinExistence type="predicted"/>
<evidence type="ECO:0000313" key="4">
    <source>
        <dbReference type="Proteomes" id="UP001169217"/>
    </source>
</evidence>
<gene>
    <name evidence="3" type="ORF">CLIM01_02136</name>
</gene>
<evidence type="ECO:0000313" key="3">
    <source>
        <dbReference type="EMBL" id="KAK0380494.1"/>
    </source>
</evidence>
<dbReference type="Pfam" id="PF09994">
    <property type="entry name" value="T6SS_Tle1-like_cat"/>
    <property type="match status" value="1"/>
</dbReference>
<name>A0ABQ9Q9I7_9PEZI</name>
<dbReference type="InterPro" id="IPR018712">
    <property type="entry name" value="Tle1-like_cat"/>
</dbReference>
<feature type="coiled-coil region" evidence="1">
    <location>
        <begin position="192"/>
        <end position="238"/>
    </location>
</feature>
<keyword evidence="1" id="KW-0175">Coiled coil</keyword>
<feature type="domain" description="T6SS Phospholipase effector Tle1-like catalytic" evidence="2">
    <location>
        <begin position="42"/>
        <end position="406"/>
    </location>
</feature>
<dbReference type="InterPro" id="IPR029058">
    <property type="entry name" value="AB_hydrolase_fold"/>
</dbReference>
<dbReference type="Proteomes" id="UP001169217">
    <property type="component" value="Unassembled WGS sequence"/>
</dbReference>
<dbReference type="Gene3D" id="3.40.50.1820">
    <property type="entry name" value="alpha/beta hydrolase"/>
    <property type="match status" value="1"/>
</dbReference>
<comment type="caution">
    <text evidence="3">The sequence shown here is derived from an EMBL/GenBank/DDBJ whole genome shotgun (WGS) entry which is preliminary data.</text>
</comment>
<dbReference type="PANTHER" id="PTHR33840:SF1">
    <property type="entry name" value="TLE1 PHOSPHOLIPASE DOMAIN-CONTAINING PROTEIN"/>
    <property type="match status" value="1"/>
</dbReference>
<evidence type="ECO:0000259" key="2">
    <source>
        <dbReference type="Pfam" id="PF09994"/>
    </source>
</evidence>